<dbReference type="PIRSF" id="PIRSF500176">
    <property type="entry name" value="L_ASNase"/>
    <property type="match status" value="1"/>
</dbReference>
<evidence type="ECO:0000313" key="2">
    <source>
        <dbReference type="EMBL" id="MPC55208.1"/>
    </source>
</evidence>
<dbReference type="GO" id="GO:0004067">
    <property type="term" value="F:asparaginase activity"/>
    <property type="evidence" value="ECO:0007669"/>
    <property type="project" value="UniProtKB-EC"/>
</dbReference>
<dbReference type="AlphaFoldDB" id="A0A5B7GDE8"/>
<reference evidence="2 3" key="1">
    <citation type="submission" date="2019-05" db="EMBL/GenBank/DDBJ databases">
        <title>Another draft genome of Portunus trituberculatus and its Hox gene families provides insights of decapod evolution.</title>
        <authorList>
            <person name="Jeong J.-H."/>
            <person name="Song I."/>
            <person name="Kim S."/>
            <person name="Choi T."/>
            <person name="Kim D."/>
            <person name="Ryu S."/>
            <person name="Kim W."/>
        </authorList>
    </citation>
    <scope>NUCLEOTIDE SEQUENCE [LARGE SCALE GENOMIC DNA]</scope>
    <source>
        <tissue evidence="2">Muscle</tissue>
    </source>
</reference>
<dbReference type="SUPFAM" id="SSF53774">
    <property type="entry name" value="Glutaminase/Asparaginase"/>
    <property type="match status" value="1"/>
</dbReference>
<name>A0A5B7GDE8_PORTR</name>
<sequence length="68" mass="7640">MMPSCIVKALVDSGVMAGMDMTPEAALTKLSYVLAKKGWNLETKRKGHWSRATHYEGELKRIHLFASF</sequence>
<dbReference type="PIRSF" id="PIRSF001220">
    <property type="entry name" value="L-ASNase_gatD"/>
    <property type="match status" value="1"/>
</dbReference>
<dbReference type="Gene3D" id="3.40.50.40">
    <property type="match status" value="1"/>
</dbReference>
<proteinExistence type="predicted"/>
<dbReference type="Proteomes" id="UP000324222">
    <property type="component" value="Unassembled WGS sequence"/>
</dbReference>
<organism evidence="2 3">
    <name type="scientific">Portunus trituberculatus</name>
    <name type="common">Swimming crab</name>
    <name type="synonym">Neptunus trituberculatus</name>
    <dbReference type="NCBI Taxonomy" id="210409"/>
    <lineage>
        <taxon>Eukaryota</taxon>
        <taxon>Metazoa</taxon>
        <taxon>Ecdysozoa</taxon>
        <taxon>Arthropoda</taxon>
        <taxon>Crustacea</taxon>
        <taxon>Multicrustacea</taxon>
        <taxon>Malacostraca</taxon>
        <taxon>Eumalacostraca</taxon>
        <taxon>Eucarida</taxon>
        <taxon>Decapoda</taxon>
        <taxon>Pleocyemata</taxon>
        <taxon>Brachyura</taxon>
        <taxon>Eubrachyura</taxon>
        <taxon>Portunoidea</taxon>
        <taxon>Portunidae</taxon>
        <taxon>Portuninae</taxon>
        <taxon>Portunus</taxon>
    </lineage>
</organism>
<gene>
    <name evidence="2" type="primary">ASPG_3</name>
    <name evidence="2" type="ORF">E2C01_049140</name>
</gene>
<dbReference type="InterPro" id="IPR027473">
    <property type="entry name" value="L-asparaginase_C"/>
</dbReference>
<evidence type="ECO:0000313" key="3">
    <source>
        <dbReference type="Proteomes" id="UP000324222"/>
    </source>
</evidence>
<dbReference type="EC" id="3.5.1.1" evidence="1"/>
<dbReference type="GO" id="GO:0009066">
    <property type="term" value="P:aspartate family amino acid metabolic process"/>
    <property type="evidence" value="ECO:0007669"/>
    <property type="project" value="UniProtKB-ARBA"/>
</dbReference>
<dbReference type="EMBL" id="VSRR010012980">
    <property type="protein sequence ID" value="MPC55208.1"/>
    <property type="molecule type" value="Genomic_DNA"/>
</dbReference>
<evidence type="ECO:0000256" key="1">
    <source>
        <dbReference type="ARBA" id="ARBA00012920"/>
    </source>
</evidence>
<comment type="caution">
    <text evidence="2">The sequence shown here is derived from an EMBL/GenBank/DDBJ whole genome shotgun (WGS) entry which is preliminary data.</text>
</comment>
<keyword evidence="3" id="KW-1185">Reference proteome</keyword>
<protein>
    <recommendedName>
        <fullName evidence="1">asparaginase</fullName>
        <ecNumber evidence="1">3.5.1.1</ecNumber>
    </recommendedName>
</protein>
<accession>A0A5B7GDE8</accession>
<dbReference type="InterPro" id="IPR006034">
    <property type="entry name" value="Asparaginase/glutaminase-like"/>
</dbReference>
<dbReference type="InterPro" id="IPR036152">
    <property type="entry name" value="Asp/glu_Ase-like_sf"/>
</dbReference>